<gene>
    <name evidence="3" type="ORF">ACFSW8_07735</name>
</gene>
<evidence type="ECO:0000313" key="4">
    <source>
        <dbReference type="Proteomes" id="UP001597389"/>
    </source>
</evidence>
<dbReference type="Proteomes" id="UP001597389">
    <property type="component" value="Unassembled WGS sequence"/>
</dbReference>
<dbReference type="Pfam" id="PF09903">
    <property type="entry name" value="DUF2130"/>
    <property type="match status" value="1"/>
</dbReference>
<sequence length="539" mass="61387">MNEISCPHCGKAFKVDETGYADILKQVRDKEFDAQLHERLELAEKEKRDAVELAKAKLSTELKSETQEKEATIKELKAQLEAGKTEQQLAVNNAVTAVEKERDDLLNQLKQAKQETQNATEQAEKDKASAVELTEQKVSSQLRTELQEQKAVIQELKAQLDAGKTAQELAVKDAVTNLEKEKSDLENQLQQVKVDGENATKLAEIEKQKEIQELKGELQAKDVSQKLAITEAVSVVEKERDTLKHNLDQAALEKQVAEKAITEQYEVRLKDRDEEIERLKDFKAKLSTKMVGETLEQHCETEFNRIRSTAFPRAYFEKDNDASSGSKGDYIFKDNDDAGTEIVSIMFEMKNENDTTATKKKNEDFFKELDKDRNEKGCEYAILVSLLEPENDLYNSGIVDVSYRYEKMYVIRPQFFIPMITLLRDAAMNALSYKNELALVKAQNIDVTNFEADLEDFKSKFGRNYDLASRQFQTAVSEIDKSISHLQKTRDALLKSENNLRLANDKAQDVTVKKLTRKNPTMKEKFEQAKAASQIGEIE</sequence>
<accession>A0ABW4ZA46</accession>
<feature type="compositionally biased region" description="Polar residues" evidence="2">
    <location>
        <begin position="112"/>
        <end position="121"/>
    </location>
</feature>
<proteinExistence type="predicted"/>
<feature type="coiled-coil region" evidence="1">
    <location>
        <begin position="233"/>
        <end position="260"/>
    </location>
</feature>
<dbReference type="EMBL" id="JBHUJB010000034">
    <property type="protein sequence ID" value="MFD2158783.1"/>
    <property type="molecule type" value="Genomic_DNA"/>
</dbReference>
<dbReference type="RefSeq" id="WP_377089394.1">
    <property type="nucleotide sequence ID" value="NZ_JBHUJB010000034.1"/>
</dbReference>
<evidence type="ECO:0000256" key="1">
    <source>
        <dbReference type="SAM" id="Coils"/>
    </source>
</evidence>
<protein>
    <submittedName>
        <fullName evidence="3">DUF2130 domain-containing protein</fullName>
    </submittedName>
</protein>
<evidence type="ECO:0000256" key="2">
    <source>
        <dbReference type="SAM" id="MobiDB-lite"/>
    </source>
</evidence>
<evidence type="ECO:0000313" key="3">
    <source>
        <dbReference type="EMBL" id="MFD2158783.1"/>
    </source>
</evidence>
<dbReference type="InterPro" id="IPR019219">
    <property type="entry name" value="DUF2130"/>
</dbReference>
<comment type="caution">
    <text evidence="3">The sequence shown here is derived from an EMBL/GenBank/DDBJ whole genome shotgun (WGS) entry which is preliminary data.</text>
</comment>
<feature type="region of interest" description="Disordered" evidence="2">
    <location>
        <begin position="112"/>
        <end position="131"/>
    </location>
</feature>
<organism evidence="3 4">
    <name type="scientific">Rubritalea tangerina</name>
    <dbReference type="NCBI Taxonomy" id="430798"/>
    <lineage>
        <taxon>Bacteria</taxon>
        <taxon>Pseudomonadati</taxon>
        <taxon>Verrucomicrobiota</taxon>
        <taxon>Verrucomicrobiia</taxon>
        <taxon>Verrucomicrobiales</taxon>
        <taxon>Rubritaleaceae</taxon>
        <taxon>Rubritalea</taxon>
    </lineage>
</organism>
<keyword evidence="4" id="KW-1185">Reference proteome</keyword>
<reference evidence="4" key="1">
    <citation type="journal article" date="2019" name="Int. J. Syst. Evol. Microbiol.">
        <title>The Global Catalogue of Microorganisms (GCM) 10K type strain sequencing project: providing services to taxonomists for standard genome sequencing and annotation.</title>
        <authorList>
            <consortium name="The Broad Institute Genomics Platform"/>
            <consortium name="The Broad Institute Genome Sequencing Center for Infectious Disease"/>
            <person name="Wu L."/>
            <person name="Ma J."/>
        </authorList>
    </citation>
    <scope>NUCLEOTIDE SEQUENCE [LARGE SCALE GENOMIC DNA]</scope>
    <source>
        <strain evidence="4">CCUG 57942</strain>
    </source>
</reference>
<keyword evidence="1" id="KW-0175">Coiled coil</keyword>
<name>A0ABW4ZA46_9BACT</name>